<sequence>MGNGSVPDEQQKKKRGRPPGTRPKGSEATAKKGGHRNKIAANSPTYTSTKESVTSTANVEEKSLQDADDDAATPFSLLLQTIMHRDRAELSRVARELVVAENTVYRWMNGTSEPRTTHLKRLPEVIPEHRTQLIAAINQTFGEILGTPVLNTREVSKEVYQRVLELVANSQDDDTRFWQISEIIFSDALEHLDTNNQG</sequence>
<dbReference type="RefSeq" id="WP_126551205.1">
    <property type="nucleotide sequence ID" value="NZ_BIFS01000001.1"/>
</dbReference>
<comment type="caution">
    <text evidence="2">The sequence shown here is derived from an EMBL/GenBank/DDBJ whole genome shotgun (WGS) entry which is preliminary data.</text>
</comment>
<dbReference type="Proteomes" id="UP000287188">
    <property type="component" value="Unassembled WGS sequence"/>
</dbReference>
<evidence type="ECO:0000313" key="2">
    <source>
        <dbReference type="EMBL" id="GCE19316.1"/>
    </source>
</evidence>
<proteinExistence type="predicted"/>
<gene>
    <name evidence="2" type="ORF">KDK_31160</name>
</gene>
<organism evidence="2 3">
    <name type="scientific">Dictyobacter kobayashii</name>
    <dbReference type="NCBI Taxonomy" id="2014872"/>
    <lineage>
        <taxon>Bacteria</taxon>
        <taxon>Bacillati</taxon>
        <taxon>Chloroflexota</taxon>
        <taxon>Ktedonobacteria</taxon>
        <taxon>Ktedonobacterales</taxon>
        <taxon>Dictyobacteraceae</taxon>
        <taxon>Dictyobacter</taxon>
    </lineage>
</organism>
<accession>A0A402AJN8</accession>
<keyword evidence="3" id="KW-1185">Reference proteome</keyword>
<evidence type="ECO:0000313" key="3">
    <source>
        <dbReference type="Proteomes" id="UP000287188"/>
    </source>
</evidence>
<feature type="region of interest" description="Disordered" evidence="1">
    <location>
        <begin position="1"/>
        <end position="68"/>
    </location>
</feature>
<dbReference type="AlphaFoldDB" id="A0A402AJN8"/>
<reference evidence="3" key="1">
    <citation type="submission" date="2018-12" db="EMBL/GenBank/DDBJ databases">
        <title>Tengunoibacter tsumagoiensis gen. nov., sp. nov., Dictyobacter kobayashii sp. nov., D. alpinus sp. nov., and D. joshuensis sp. nov. and description of Dictyobacteraceae fam. nov. within the order Ktedonobacterales isolated from Tengu-no-mugimeshi.</title>
        <authorList>
            <person name="Wang C.M."/>
            <person name="Zheng Y."/>
            <person name="Sakai Y."/>
            <person name="Toyoda A."/>
            <person name="Minakuchi Y."/>
            <person name="Abe K."/>
            <person name="Yokota A."/>
            <person name="Yabe S."/>
        </authorList>
    </citation>
    <scope>NUCLEOTIDE SEQUENCE [LARGE SCALE GENOMIC DNA]</scope>
    <source>
        <strain evidence="3">Uno11</strain>
    </source>
</reference>
<name>A0A402AJN8_9CHLR</name>
<feature type="compositionally biased region" description="Polar residues" evidence="1">
    <location>
        <begin position="40"/>
        <end position="58"/>
    </location>
</feature>
<dbReference type="EMBL" id="BIFS01000001">
    <property type="protein sequence ID" value="GCE19316.1"/>
    <property type="molecule type" value="Genomic_DNA"/>
</dbReference>
<evidence type="ECO:0000256" key="1">
    <source>
        <dbReference type="SAM" id="MobiDB-lite"/>
    </source>
</evidence>
<dbReference type="OrthoDB" id="153391at2"/>
<protein>
    <submittedName>
        <fullName evidence="2">Uncharacterized protein</fullName>
    </submittedName>
</protein>